<sequence>MKRWWGRWALLGAMVVGSSAMAQQGGPVAGPQTPQEKRTKKLHPKEDQARELGRMMVADGIPAFLSQLQSINRMEISLGESARQKAWTPAVQQYGEHMVQDHKKAEQQIADLARQRNILLDPVVKPINEVQYRVEGATQATKAKLEVLQGPLFEQEYLASQVAAHAEAIHLVTVGRQLYPDLAPLLDGLLPTLREHRDQAYRLLGQVQSEPQAQAGPQPQQQPQQPAQRQARPPSGERR</sequence>
<organism evidence="4">
    <name type="scientific">Vitiosangium cumulatum</name>
    <dbReference type="NCBI Taxonomy" id="1867796"/>
    <lineage>
        <taxon>Bacteria</taxon>
        <taxon>Pseudomonadati</taxon>
        <taxon>Myxococcota</taxon>
        <taxon>Myxococcia</taxon>
        <taxon>Myxococcales</taxon>
        <taxon>Cystobacterineae</taxon>
        <taxon>Archangiaceae</taxon>
        <taxon>Vitiosangium</taxon>
    </lineage>
</organism>
<dbReference type="PANTHER" id="PTHR38593:SF1">
    <property type="entry name" value="BLR2558 PROTEIN"/>
    <property type="match status" value="1"/>
</dbReference>
<reference evidence="4" key="1">
    <citation type="journal article" date="2020" name="Molecules">
        <title>2-Hydroxysorangiadenosine: Structure and Biosynthesis of a Myxobacterial Sesquiterpene-Nucleoside.</title>
        <authorList>
            <person name="Okoth D.A."/>
            <person name="Hug J.J."/>
            <person name="Garcia R."/>
            <person name="Sproer C."/>
            <person name="Overmann J."/>
            <person name="Muller R."/>
        </authorList>
    </citation>
    <scope>NUCLEOTIDE SEQUENCE</scope>
    <source>
        <strain evidence="4">MCy10943</strain>
    </source>
</reference>
<dbReference type="EMBL" id="MT520813">
    <property type="protein sequence ID" value="QKW93699.1"/>
    <property type="molecule type" value="Genomic_DNA"/>
</dbReference>
<evidence type="ECO:0000256" key="1">
    <source>
        <dbReference type="SAM" id="MobiDB-lite"/>
    </source>
</evidence>
<accession>A0A7D5BPQ5</accession>
<dbReference type="Pfam" id="PF13628">
    <property type="entry name" value="DUF4142"/>
    <property type="match status" value="1"/>
</dbReference>
<proteinExistence type="predicted"/>
<feature type="domain" description="DUF4142" evidence="3">
    <location>
        <begin position="63"/>
        <end position="203"/>
    </location>
</feature>
<feature type="signal peptide" evidence="2">
    <location>
        <begin position="1"/>
        <end position="22"/>
    </location>
</feature>
<evidence type="ECO:0000313" key="4">
    <source>
        <dbReference type="EMBL" id="QKW93699.1"/>
    </source>
</evidence>
<feature type="region of interest" description="Disordered" evidence="1">
    <location>
        <begin position="22"/>
        <end position="46"/>
    </location>
</feature>
<dbReference type="InterPro" id="IPR025419">
    <property type="entry name" value="DUF4142"/>
</dbReference>
<evidence type="ECO:0000256" key="2">
    <source>
        <dbReference type="SAM" id="SignalP"/>
    </source>
</evidence>
<dbReference type="AlphaFoldDB" id="A0A7D5BPQ5"/>
<dbReference type="PANTHER" id="PTHR38593">
    <property type="entry name" value="BLR2558 PROTEIN"/>
    <property type="match status" value="1"/>
</dbReference>
<dbReference type="InterPro" id="IPR012347">
    <property type="entry name" value="Ferritin-like"/>
</dbReference>
<dbReference type="Gene3D" id="1.20.1260.10">
    <property type="match status" value="1"/>
</dbReference>
<feature type="chain" id="PRO_5027996050" description="DUF4142 domain-containing protein" evidence="2">
    <location>
        <begin position="23"/>
        <end position="239"/>
    </location>
</feature>
<keyword evidence="2" id="KW-0732">Signal</keyword>
<evidence type="ECO:0000259" key="3">
    <source>
        <dbReference type="Pfam" id="PF13628"/>
    </source>
</evidence>
<feature type="compositionally biased region" description="Low complexity" evidence="1">
    <location>
        <begin position="211"/>
        <end position="239"/>
    </location>
</feature>
<protein>
    <recommendedName>
        <fullName evidence="3">DUF4142 domain-containing protein</fullName>
    </recommendedName>
</protein>
<name>A0A7D5BPQ5_9BACT</name>
<feature type="region of interest" description="Disordered" evidence="1">
    <location>
        <begin position="205"/>
        <end position="239"/>
    </location>
</feature>